<evidence type="ECO:0000259" key="4">
    <source>
        <dbReference type="Pfam" id="PF01134"/>
    </source>
</evidence>
<keyword evidence="3" id="KW-0274">FAD</keyword>
<dbReference type="PANTHER" id="PTHR11806:SF0">
    <property type="entry name" value="PROTEIN MTO1 HOMOLOG, MITOCHONDRIAL"/>
    <property type="match status" value="1"/>
</dbReference>
<feature type="domain" description="MnmG N-terminal" evidence="4">
    <location>
        <begin position="110"/>
        <end position="178"/>
    </location>
</feature>
<dbReference type="GO" id="GO:0050660">
    <property type="term" value="F:flavin adenine dinucleotide binding"/>
    <property type="evidence" value="ECO:0007669"/>
    <property type="project" value="InterPro"/>
</dbReference>
<dbReference type="GO" id="GO:0030488">
    <property type="term" value="P:tRNA methylation"/>
    <property type="evidence" value="ECO:0007669"/>
    <property type="project" value="TreeGrafter"/>
</dbReference>
<dbReference type="Gene3D" id="3.50.50.60">
    <property type="entry name" value="FAD/NAD(P)-binding domain"/>
    <property type="match status" value="2"/>
</dbReference>
<proteinExistence type="predicted"/>
<gene>
    <name evidence="5" type="ORF">RJ641_011143</name>
</gene>
<dbReference type="AlphaFoldDB" id="A0AAN8UXX8"/>
<dbReference type="InterPro" id="IPR040131">
    <property type="entry name" value="MnmG_N"/>
</dbReference>
<comment type="cofactor">
    <cofactor evidence="1">
        <name>FAD</name>
        <dbReference type="ChEBI" id="CHEBI:57692"/>
    </cofactor>
</comment>
<dbReference type="InterPro" id="IPR036188">
    <property type="entry name" value="FAD/NAD-bd_sf"/>
</dbReference>
<evidence type="ECO:0000256" key="3">
    <source>
        <dbReference type="ARBA" id="ARBA00022827"/>
    </source>
</evidence>
<evidence type="ECO:0000313" key="6">
    <source>
        <dbReference type="Proteomes" id="UP001370490"/>
    </source>
</evidence>
<accession>A0AAN8UXX8</accession>
<sequence length="205" mass="22821">MPAGRAGESASLGLAENLQQLGFETNRLKTGTPACLDCCTVDFHRLEPQHGDEEDLTLLSLNYTMVVAIAQQTSDDTKAEFPVQYLKDWGARHSLLLSNICDPKKHLPGLPERLQLPLLRTLHGQENCSILRPAYAVKYDYLPAYRCSRSPMTKKIEGLFFSDQINGITGYEEAAAQVFMSYIVFLSPLSLLPLSSTFMFLDCSP</sequence>
<protein>
    <submittedName>
        <fullName evidence="5">MnmG, N-terminal domain</fullName>
    </submittedName>
</protein>
<feature type="domain" description="MnmG N-terminal" evidence="4">
    <location>
        <begin position="2"/>
        <end position="61"/>
    </location>
</feature>
<keyword evidence="2" id="KW-0285">Flavoprotein</keyword>
<keyword evidence="6" id="KW-1185">Reference proteome</keyword>
<dbReference type="InterPro" id="IPR002218">
    <property type="entry name" value="MnmG-rel"/>
</dbReference>
<reference evidence="5 6" key="1">
    <citation type="submission" date="2023-12" db="EMBL/GenBank/DDBJ databases">
        <title>A high-quality genome assembly for Dillenia turbinata (Dilleniales).</title>
        <authorList>
            <person name="Chanderbali A."/>
        </authorList>
    </citation>
    <scope>NUCLEOTIDE SEQUENCE [LARGE SCALE GENOMIC DNA]</scope>
    <source>
        <strain evidence="5">LSX21</strain>
        <tissue evidence="5">Leaf</tissue>
    </source>
</reference>
<evidence type="ECO:0000256" key="1">
    <source>
        <dbReference type="ARBA" id="ARBA00001974"/>
    </source>
</evidence>
<dbReference type="PANTHER" id="PTHR11806">
    <property type="entry name" value="GLUCOSE INHIBITED DIVISION PROTEIN A"/>
    <property type="match status" value="1"/>
</dbReference>
<evidence type="ECO:0000256" key="2">
    <source>
        <dbReference type="ARBA" id="ARBA00022630"/>
    </source>
</evidence>
<comment type="caution">
    <text evidence="5">The sequence shown here is derived from an EMBL/GenBank/DDBJ whole genome shotgun (WGS) entry which is preliminary data.</text>
</comment>
<dbReference type="Proteomes" id="UP001370490">
    <property type="component" value="Unassembled WGS sequence"/>
</dbReference>
<organism evidence="5 6">
    <name type="scientific">Dillenia turbinata</name>
    <dbReference type="NCBI Taxonomy" id="194707"/>
    <lineage>
        <taxon>Eukaryota</taxon>
        <taxon>Viridiplantae</taxon>
        <taxon>Streptophyta</taxon>
        <taxon>Embryophyta</taxon>
        <taxon>Tracheophyta</taxon>
        <taxon>Spermatophyta</taxon>
        <taxon>Magnoliopsida</taxon>
        <taxon>eudicotyledons</taxon>
        <taxon>Gunneridae</taxon>
        <taxon>Pentapetalae</taxon>
        <taxon>Dilleniales</taxon>
        <taxon>Dilleniaceae</taxon>
        <taxon>Dillenia</taxon>
    </lineage>
</organism>
<dbReference type="GO" id="GO:0002098">
    <property type="term" value="P:tRNA wobble uridine modification"/>
    <property type="evidence" value="ECO:0007669"/>
    <property type="project" value="TreeGrafter"/>
</dbReference>
<name>A0AAN8UXX8_9MAGN</name>
<evidence type="ECO:0000313" key="5">
    <source>
        <dbReference type="EMBL" id="KAK6922839.1"/>
    </source>
</evidence>
<dbReference type="EMBL" id="JBAMMX010000018">
    <property type="protein sequence ID" value="KAK6922839.1"/>
    <property type="molecule type" value="Genomic_DNA"/>
</dbReference>
<dbReference type="Pfam" id="PF01134">
    <property type="entry name" value="GIDA"/>
    <property type="match status" value="2"/>
</dbReference>